<dbReference type="Proteomes" id="UP000198609">
    <property type="component" value="Unassembled WGS sequence"/>
</dbReference>
<proteinExistence type="predicted"/>
<name>A0A1H5AS97_STRMJ</name>
<keyword evidence="1" id="KW-1133">Transmembrane helix</keyword>
<keyword evidence="3" id="KW-1185">Reference proteome</keyword>
<keyword evidence="1" id="KW-0472">Membrane</keyword>
<reference evidence="3" key="1">
    <citation type="submission" date="2016-10" db="EMBL/GenBank/DDBJ databases">
        <authorList>
            <person name="Varghese N."/>
            <person name="Submissions S."/>
        </authorList>
    </citation>
    <scope>NUCLEOTIDE SEQUENCE [LARGE SCALE GENOMIC DNA]</scope>
    <source>
        <strain evidence="3">DSM 40318</strain>
    </source>
</reference>
<dbReference type="AlphaFoldDB" id="A0A1H5AS97"/>
<organism evidence="2 3">
    <name type="scientific">Streptomyces melanosporofaciens</name>
    <dbReference type="NCBI Taxonomy" id="67327"/>
    <lineage>
        <taxon>Bacteria</taxon>
        <taxon>Bacillati</taxon>
        <taxon>Actinomycetota</taxon>
        <taxon>Actinomycetes</taxon>
        <taxon>Kitasatosporales</taxon>
        <taxon>Streptomycetaceae</taxon>
        <taxon>Streptomyces</taxon>
        <taxon>Streptomyces violaceusniger group</taxon>
    </lineage>
</organism>
<evidence type="ECO:0000313" key="3">
    <source>
        <dbReference type="Proteomes" id="UP000198609"/>
    </source>
</evidence>
<accession>A0A1H5AS97</accession>
<sequence>MELAPRLVIVIALLCWLIYALFVWIRGIVHRRRLPEPSVAPGQLETYQGQAFREICRRAANPGRRVMMTDYFAQRGWNRADAMRILAEPLKHKLIDVEGWRFGSYSVTYKGWTEYEGKFIWTGGEGVHISTGPGGFVVANVNSHHSVVHGGYGNRTNATDIPHQQLIDALRTDADTATSDEAVRAREYADDLAAAVDAQDPDRTARILGRINALLSTATAAFTLARGLLPPGS</sequence>
<evidence type="ECO:0000256" key="1">
    <source>
        <dbReference type="SAM" id="Phobius"/>
    </source>
</evidence>
<gene>
    <name evidence="2" type="ORF">SAMN04490356_8510</name>
</gene>
<dbReference type="EMBL" id="FNST01000002">
    <property type="protein sequence ID" value="SED45299.1"/>
    <property type="molecule type" value="Genomic_DNA"/>
</dbReference>
<evidence type="ECO:0000313" key="2">
    <source>
        <dbReference type="EMBL" id="SED45299.1"/>
    </source>
</evidence>
<protein>
    <submittedName>
        <fullName evidence="2">Uncharacterized protein</fullName>
    </submittedName>
</protein>
<feature type="transmembrane region" description="Helical" evidence="1">
    <location>
        <begin position="6"/>
        <end position="25"/>
    </location>
</feature>
<keyword evidence="1" id="KW-0812">Transmembrane</keyword>